<sequence>MDKKQRHAKTESVAAERPANSQVGQQNQRLAYFSKEPKESHTYPQPWGVVTPKKQSPLDLGTTWSGLMGVMTTPALASETHSESAAAARAAGFMAFCLT</sequence>
<dbReference type="EMBL" id="OUUZ01000001">
    <property type="protein sequence ID" value="SPQ19509.1"/>
    <property type="molecule type" value="Genomic_DNA"/>
</dbReference>
<gene>
    <name evidence="2" type="ORF">TT172_LOCUS1928</name>
</gene>
<feature type="compositionally biased region" description="Polar residues" evidence="1">
    <location>
        <begin position="19"/>
        <end position="29"/>
    </location>
</feature>
<organism evidence="2 3">
    <name type="scientific">Thermothielavioides terrestris</name>
    <dbReference type="NCBI Taxonomy" id="2587410"/>
    <lineage>
        <taxon>Eukaryota</taxon>
        <taxon>Fungi</taxon>
        <taxon>Dikarya</taxon>
        <taxon>Ascomycota</taxon>
        <taxon>Pezizomycotina</taxon>
        <taxon>Sordariomycetes</taxon>
        <taxon>Sordariomycetidae</taxon>
        <taxon>Sordariales</taxon>
        <taxon>Chaetomiaceae</taxon>
        <taxon>Thermothielavioides</taxon>
    </lineage>
</organism>
<evidence type="ECO:0000256" key="1">
    <source>
        <dbReference type="SAM" id="MobiDB-lite"/>
    </source>
</evidence>
<dbReference type="AlphaFoldDB" id="A0A3S4B207"/>
<accession>A0A3S4B207</accession>
<dbReference type="Proteomes" id="UP000289323">
    <property type="component" value="Unassembled WGS sequence"/>
</dbReference>
<evidence type="ECO:0000313" key="2">
    <source>
        <dbReference type="EMBL" id="SPQ19509.1"/>
    </source>
</evidence>
<feature type="region of interest" description="Disordered" evidence="1">
    <location>
        <begin position="1"/>
        <end position="30"/>
    </location>
</feature>
<name>A0A3S4B207_9PEZI</name>
<evidence type="ECO:0000313" key="3">
    <source>
        <dbReference type="Proteomes" id="UP000289323"/>
    </source>
</evidence>
<proteinExistence type="predicted"/>
<protein>
    <submittedName>
        <fullName evidence="2">208fd1b2-009d-4fed-8f71-564d957e90ad</fullName>
    </submittedName>
</protein>
<reference evidence="2 3" key="1">
    <citation type="submission" date="2018-04" db="EMBL/GenBank/DDBJ databases">
        <authorList>
            <person name="Huttner S."/>
            <person name="Dainat J."/>
        </authorList>
    </citation>
    <scope>NUCLEOTIDE SEQUENCE [LARGE SCALE GENOMIC DNA]</scope>
</reference>